<dbReference type="EMBL" id="GDID01002592">
    <property type="protein sequence ID" value="JAP94014.1"/>
    <property type="molecule type" value="Transcribed_RNA"/>
</dbReference>
<dbReference type="AlphaFoldDB" id="A0A146KDM2"/>
<protein>
    <submittedName>
        <fullName evidence="2">Uncharacterized protein</fullName>
    </submittedName>
</protein>
<feature type="non-terminal residue" evidence="2">
    <location>
        <position position="1"/>
    </location>
</feature>
<reference evidence="2" key="1">
    <citation type="submission" date="2015-07" db="EMBL/GenBank/DDBJ databases">
        <title>Adaptation to a free-living lifestyle via gene acquisitions in the diplomonad Trepomonas sp. PC1.</title>
        <authorList>
            <person name="Xu F."/>
            <person name="Jerlstrom-Hultqvist J."/>
            <person name="Kolisko M."/>
            <person name="Simpson A.G.B."/>
            <person name="Roger A.J."/>
            <person name="Svard S.G."/>
            <person name="Andersson J.O."/>
        </authorList>
    </citation>
    <scope>NUCLEOTIDE SEQUENCE</scope>
    <source>
        <strain evidence="2">PC1</strain>
    </source>
</reference>
<keyword evidence="1" id="KW-1133">Transmembrane helix</keyword>
<proteinExistence type="predicted"/>
<sequence>YSSLSDSPVHSLWLDALQKASKKQNFSSLRILQQLDIQNINQYQQLKQIISSLPPSIITDLFSFESYCKKCSHKDTFVSFPASLNLKFQCSKCSNQLQLIKIPPILLTKQTQDMQVRKTIRDQEFHLNGILCQKNMSILIDFVNSQKFILCDSKQRLNQQQLTYLKPELVYDFINSDVTILGSKLGIKSVCCFYNSSKFPAFQNQIEIEPVQSNLLQSDVNQSDVKQNVKPKLTLNNNPVLHVCNVAKWVWIAIAAVFALMTISVSLLAVLYHQLNNTFYVHNLQLEGSAFVGTNVNSTSATDLVTEVDALTNTGKTGNQFFIYANYINTQNITALNTRVLEDTTKQSIICPQSSLTLDSLDVTNYDVNYADITTASVVTANSTNFVHPTPSIDGFPVIDKLNVDTLTVNQKLYSKSFSGVNLTVNQFETINLTATNFSTNTANASTLSSTYSTHKTLATTNLNVTNSVQTQLTSKNGYLHSNVLTLTNADLQLNSEANLTQVVLTGDTLSIQASLKATNLEGYSLNSSSLTANSLIGNATTVTLTGATQTGEATVVNLNGSVAATFATLKDINSSFMNLTSSQLLVKEKLIIGGFSITKNAVQHADIIQLNAASSSSQVNFDTIITNSVTNTSKNLVVADSLVTNTTNSSYASAGQETTTNMKVTNNYAMDELTATSVYLLKNSTDEGTQIWAGGKLSVDRIQTVEFCQNDNPDGCVC</sequence>
<evidence type="ECO:0000313" key="2">
    <source>
        <dbReference type="EMBL" id="JAP94014.1"/>
    </source>
</evidence>
<gene>
    <name evidence="2" type="ORF">TPC1_13485</name>
</gene>
<keyword evidence="1" id="KW-0812">Transmembrane</keyword>
<keyword evidence="1" id="KW-0472">Membrane</keyword>
<name>A0A146KDM2_9EUKA</name>
<accession>A0A146KDM2</accession>
<feature type="transmembrane region" description="Helical" evidence="1">
    <location>
        <begin position="249"/>
        <end position="272"/>
    </location>
</feature>
<evidence type="ECO:0000256" key="1">
    <source>
        <dbReference type="SAM" id="Phobius"/>
    </source>
</evidence>
<organism evidence="2">
    <name type="scientific">Trepomonas sp. PC1</name>
    <dbReference type="NCBI Taxonomy" id="1076344"/>
    <lineage>
        <taxon>Eukaryota</taxon>
        <taxon>Metamonada</taxon>
        <taxon>Diplomonadida</taxon>
        <taxon>Hexamitidae</taxon>
        <taxon>Hexamitinae</taxon>
        <taxon>Trepomonas</taxon>
    </lineage>
</organism>